<dbReference type="Proteomes" id="UP001153954">
    <property type="component" value="Unassembled WGS sequence"/>
</dbReference>
<sequence length="115" mass="13438">MDSYPCRKRVRGYSHNIHAASKGVATPLDFLEPWEFRVHFCKNNIVFGNQMKTKKLPEKLYSMKVVNDIAERGVALIEEFNKLVTTDEDQKQFLLLVVKNYRQMYPDIKKSTLLA</sequence>
<evidence type="ECO:0000313" key="1">
    <source>
        <dbReference type="EMBL" id="CAH2098311.1"/>
    </source>
</evidence>
<dbReference type="PANTHER" id="PTHR46113:SF1">
    <property type="entry name" value="PEPTIDASE M17 LEUCYL AMINOPEPTIDASE N-TERMINAL DOMAIN-CONTAINING PROTEIN"/>
    <property type="match status" value="1"/>
</dbReference>
<keyword evidence="2" id="KW-1185">Reference proteome</keyword>
<dbReference type="PANTHER" id="PTHR46113">
    <property type="entry name" value="SNAC DOMAIN-CONTAINING PROTEIN"/>
    <property type="match status" value="1"/>
</dbReference>
<dbReference type="AlphaFoldDB" id="A0AAU9UFH6"/>
<dbReference type="EMBL" id="CAKOGL010000019">
    <property type="protein sequence ID" value="CAH2098311.1"/>
    <property type="molecule type" value="Genomic_DNA"/>
</dbReference>
<name>A0AAU9UFH6_EUPED</name>
<reference evidence="1" key="1">
    <citation type="submission" date="2022-03" db="EMBL/GenBank/DDBJ databases">
        <authorList>
            <person name="Tunstrom K."/>
        </authorList>
    </citation>
    <scope>NUCLEOTIDE SEQUENCE</scope>
</reference>
<organism evidence="1 2">
    <name type="scientific">Euphydryas editha</name>
    <name type="common">Edith's checkerspot</name>
    <dbReference type="NCBI Taxonomy" id="104508"/>
    <lineage>
        <taxon>Eukaryota</taxon>
        <taxon>Metazoa</taxon>
        <taxon>Ecdysozoa</taxon>
        <taxon>Arthropoda</taxon>
        <taxon>Hexapoda</taxon>
        <taxon>Insecta</taxon>
        <taxon>Pterygota</taxon>
        <taxon>Neoptera</taxon>
        <taxon>Endopterygota</taxon>
        <taxon>Lepidoptera</taxon>
        <taxon>Glossata</taxon>
        <taxon>Ditrysia</taxon>
        <taxon>Papilionoidea</taxon>
        <taxon>Nymphalidae</taxon>
        <taxon>Nymphalinae</taxon>
        <taxon>Euphydryas</taxon>
    </lineage>
</organism>
<gene>
    <name evidence="1" type="ORF">EEDITHA_LOCUS13437</name>
</gene>
<evidence type="ECO:0000313" key="2">
    <source>
        <dbReference type="Proteomes" id="UP001153954"/>
    </source>
</evidence>
<protein>
    <submittedName>
        <fullName evidence="1">Uncharacterized protein</fullName>
    </submittedName>
</protein>
<proteinExistence type="predicted"/>
<accession>A0AAU9UFH6</accession>
<comment type="caution">
    <text evidence="1">The sequence shown here is derived from an EMBL/GenBank/DDBJ whole genome shotgun (WGS) entry which is preliminary data.</text>
</comment>